<dbReference type="Pfam" id="PF02518">
    <property type="entry name" value="HATPase_c"/>
    <property type="match status" value="1"/>
</dbReference>
<dbReference type="Proteomes" id="UP001139353">
    <property type="component" value="Unassembled WGS sequence"/>
</dbReference>
<keyword evidence="10" id="KW-0067">ATP-binding</keyword>
<dbReference type="InterPro" id="IPR001610">
    <property type="entry name" value="PAC"/>
</dbReference>
<dbReference type="PROSITE" id="PS50110">
    <property type="entry name" value="RESPONSE_REGULATORY"/>
    <property type="match status" value="1"/>
</dbReference>
<comment type="catalytic activity">
    <reaction evidence="1">
        <text>ATP + protein L-histidine = ADP + protein N-phospho-L-histidine.</text>
        <dbReference type="EC" id="2.7.13.3"/>
    </reaction>
</comment>
<evidence type="ECO:0000256" key="11">
    <source>
        <dbReference type="ARBA" id="ARBA00022989"/>
    </source>
</evidence>
<evidence type="ECO:0000256" key="14">
    <source>
        <dbReference type="SAM" id="Phobius"/>
    </source>
</evidence>
<dbReference type="SUPFAM" id="SSF55874">
    <property type="entry name" value="ATPase domain of HSP90 chaperone/DNA topoisomerase II/histidine kinase"/>
    <property type="match status" value="1"/>
</dbReference>
<keyword evidence="14" id="KW-0472">Membrane</keyword>
<evidence type="ECO:0000256" key="12">
    <source>
        <dbReference type="ARBA" id="ARBA00023012"/>
    </source>
</evidence>
<dbReference type="InterPro" id="IPR003661">
    <property type="entry name" value="HisK_dim/P_dom"/>
</dbReference>
<keyword evidence="5 13" id="KW-0597">Phosphoprotein</keyword>
<evidence type="ECO:0000259" key="18">
    <source>
        <dbReference type="PROSITE" id="PS50113"/>
    </source>
</evidence>
<dbReference type="PROSITE" id="PS50112">
    <property type="entry name" value="PAS"/>
    <property type="match status" value="1"/>
</dbReference>
<dbReference type="PRINTS" id="PR00344">
    <property type="entry name" value="BCTRLSENSOR"/>
</dbReference>
<dbReference type="InterPro" id="IPR005467">
    <property type="entry name" value="His_kinase_dom"/>
</dbReference>
<evidence type="ECO:0000259" key="15">
    <source>
        <dbReference type="PROSITE" id="PS50109"/>
    </source>
</evidence>
<dbReference type="InterPro" id="IPR036890">
    <property type="entry name" value="HATPase_C_sf"/>
</dbReference>
<dbReference type="SMART" id="SM00448">
    <property type="entry name" value="REC"/>
    <property type="match status" value="1"/>
</dbReference>
<dbReference type="NCBIfam" id="TIGR00229">
    <property type="entry name" value="sensory_box"/>
    <property type="match status" value="2"/>
</dbReference>
<evidence type="ECO:0000256" key="1">
    <source>
        <dbReference type="ARBA" id="ARBA00000085"/>
    </source>
</evidence>
<dbReference type="InterPro" id="IPR000700">
    <property type="entry name" value="PAS-assoc_C"/>
</dbReference>
<dbReference type="SUPFAM" id="SSF47384">
    <property type="entry name" value="Homodimeric domain of signal transducing histidine kinase"/>
    <property type="match status" value="1"/>
</dbReference>
<dbReference type="EMBL" id="JAJLJH010000001">
    <property type="protein sequence ID" value="MCK9685464.1"/>
    <property type="molecule type" value="Genomic_DNA"/>
</dbReference>
<sequence length="1150" mass="124713">MTEQTSAATPDSSIPPFVPAEAAGDVRAVLRTPWARRWALIVMLLMLAWTAAAWELNARHYRQRLDGIVQSASTQALASEVLVEDGLRQGLAQLDGVAHVLARLPAVRRGVVAAGPGASLVDDPVPALRGTLRAQPELAAVNDFLAASYQDLGADLIYLLDDAGNCVASSDAGSADSVIGQHLTDPSFFRQTQLEHGARLFAVGKATGIPGMYFSAPIFDGNRFLGAVVVKRDTLSLASMVGHQGAFVVDSLGVVIMSQNPGLLLEALDGAKVFQLTPQERAARYRSDILPRLHIHPWDPVDAPQLQRIDEDAVPQVLVKRHMDLEKLDVYVAQRVPEVEVLLRERDFNFAMLAVAGAGAIALVAAGLGGWRSRRSVLVAIERLGHANRKLSVEVAERQRTEVLLRESREYLVVHEARLRALLRSLPEQVWMKDRAGAYLAVNVEFERFQGTREADVLGKSDHDMGWKRAAYYAEQDQATLAAAEPLVFHETEHSAEGGGTRQLEVTKTAVRDDRGEVIGVVGIARDMTEIQAANLALKSSEARFRATFETAGDAILIIRHAVVIDCNRRAAELLGAEGRGGLLGRSMALFAPGTQPDGESSTRMAGVHLADIKRGGMKTFEWRCRRLDGSEFDAEITISLFQHNGHKLLQAVLRDVSERRRMIAALEAAKEDAERANRSKSVFLANMSHEIRTPLNAVLGFTQLLMADRKLPDETQSRLRVIHGAGNRLLGLINDVLDLAKIESGSLQVLSAPFDLMQELRDVDALYGTHARAKGLTLQSELSLSVPTVVEGDRNKLGQIVSNLLGNALKFTERGHIGLHVWRDSEHADRVWFEVHDTGPGIADADLADLFVPFRQGAAGQEKGGTGLGLGLSRDLARAMGGELTVSSTPGHGTQVRFWLPLPTSRLSASGAPVGAGAQVLDPATPCTVLVIEDDPDSRDVLVNLLREVGCTVMQAFDGIEGLARCRSERFDIVFSDIRMPHMDGVELIERLRADPFTAALPVVAVSASSLEHERRFYIGKGFQDFIGKPYPFQQVYRALVDYAGVRLRLVEVPTEATEAGQPLTPLAAGAARRVREQLRALATAAASGQLGAVARLMEALAPEDIGSERWRAFDEAAQAYDFQLLEERVAAVIAQLDATPAAAPAAPG</sequence>
<dbReference type="Gene3D" id="3.30.565.10">
    <property type="entry name" value="Histidine kinase-like ATPase, C-terminal domain"/>
    <property type="match status" value="1"/>
</dbReference>
<evidence type="ECO:0000256" key="7">
    <source>
        <dbReference type="ARBA" id="ARBA00022692"/>
    </source>
</evidence>
<dbReference type="EC" id="2.7.13.3" evidence="3"/>
<feature type="domain" description="PAC" evidence="18">
    <location>
        <begin position="488"/>
        <end position="540"/>
    </location>
</feature>
<dbReference type="SUPFAM" id="SSF55785">
    <property type="entry name" value="PYP-like sensor domain (PAS domain)"/>
    <property type="match status" value="2"/>
</dbReference>
<dbReference type="SMART" id="SM00388">
    <property type="entry name" value="HisKA"/>
    <property type="match status" value="1"/>
</dbReference>
<dbReference type="GO" id="GO:0005886">
    <property type="term" value="C:plasma membrane"/>
    <property type="evidence" value="ECO:0007669"/>
    <property type="project" value="UniProtKB-SubCell"/>
</dbReference>
<dbReference type="CDD" id="cd00082">
    <property type="entry name" value="HisKA"/>
    <property type="match status" value="1"/>
</dbReference>
<dbReference type="InterPro" id="IPR000014">
    <property type="entry name" value="PAS"/>
</dbReference>
<dbReference type="InterPro" id="IPR036097">
    <property type="entry name" value="HisK_dim/P_sf"/>
</dbReference>
<dbReference type="SUPFAM" id="SSF103190">
    <property type="entry name" value="Sensory domain-like"/>
    <property type="match status" value="1"/>
</dbReference>
<dbReference type="InterPro" id="IPR035965">
    <property type="entry name" value="PAS-like_dom_sf"/>
</dbReference>
<dbReference type="SMART" id="SM00086">
    <property type="entry name" value="PAC"/>
    <property type="match status" value="2"/>
</dbReference>
<evidence type="ECO:0000256" key="6">
    <source>
        <dbReference type="ARBA" id="ARBA00022679"/>
    </source>
</evidence>
<dbReference type="Gene3D" id="3.40.50.2300">
    <property type="match status" value="1"/>
</dbReference>
<evidence type="ECO:0000259" key="17">
    <source>
        <dbReference type="PROSITE" id="PS50112"/>
    </source>
</evidence>
<dbReference type="PROSITE" id="PS50109">
    <property type="entry name" value="HIS_KIN"/>
    <property type="match status" value="1"/>
</dbReference>
<dbReference type="Gene3D" id="1.10.287.130">
    <property type="match status" value="1"/>
</dbReference>
<dbReference type="Pfam" id="PF08448">
    <property type="entry name" value="PAS_4"/>
    <property type="match status" value="1"/>
</dbReference>
<feature type="modified residue" description="4-aspartylphosphate" evidence="13">
    <location>
        <position position="978"/>
    </location>
</feature>
<evidence type="ECO:0000313" key="20">
    <source>
        <dbReference type="Proteomes" id="UP001139353"/>
    </source>
</evidence>
<evidence type="ECO:0000256" key="2">
    <source>
        <dbReference type="ARBA" id="ARBA00004651"/>
    </source>
</evidence>
<dbReference type="InterPro" id="IPR011006">
    <property type="entry name" value="CheY-like_superfamily"/>
</dbReference>
<gene>
    <name evidence="19" type="ORF">LPC04_07055</name>
</gene>
<evidence type="ECO:0000256" key="3">
    <source>
        <dbReference type="ARBA" id="ARBA00012438"/>
    </source>
</evidence>
<feature type="transmembrane region" description="Helical" evidence="14">
    <location>
        <begin position="38"/>
        <end position="56"/>
    </location>
</feature>
<dbReference type="InterPro" id="IPR001789">
    <property type="entry name" value="Sig_transdc_resp-reg_receiver"/>
</dbReference>
<dbReference type="PANTHER" id="PTHR43047">
    <property type="entry name" value="TWO-COMPONENT HISTIDINE PROTEIN KINASE"/>
    <property type="match status" value="1"/>
</dbReference>
<proteinExistence type="predicted"/>
<organism evidence="19 20">
    <name type="scientific">Scleromatobacter humisilvae</name>
    <dbReference type="NCBI Taxonomy" id="2897159"/>
    <lineage>
        <taxon>Bacteria</taxon>
        <taxon>Pseudomonadati</taxon>
        <taxon>Pseudomonadota</taxon>
        <taxon>Betaproteobacteria</taxon>
        <taxon>Burkholderiales</taxon>
        <taxon>Sphaerotilaceae</taxon>
        <taxon>Scleromatobacter</taxon>
    </lineage>
</organism>
<dbReference type="Pfam" id="PF00512">
    <property type="entry name" value="HisKA"/>
    <property type="match status" value="1"/>
</dbReference>
<dbReference type="Pfam" id="PF00072">
    <property type="entry name" value="Response_reg"/>
    <property type="match status" value="1"/>
</dbReference>
<evidence type="ECO:0000259" key="16">
    <source>
        <dbReference type="PROSITE" id="PS50110"/>
    </source>
</evidence>
<dbReference type="Gene3D" id="3.30.450.20">
    <property type="entry name" value="PAS domain"/>
    <property type="match status" value="3"/>
</dbReference>
<feature type="domain" description="Response regulatory" evidence="16">
    <location>
        <begin position="929"/>
        <end position="1045"/>
    </location>
</feature>
<keyword evidence="4" id="KW-1003">Cell membrane</keyword>
<dbReference type="GO" id="GO:0000155">
    <property type="term" value="F:phosphorelay sensor kinase activity"/>
    <property type="evidence" value="ECO:0007669"/>
    <property type="project" value="InterPro"/>
</dbReference>
<evidence type="ECO:0000256" key="5">
    <source>
        <dbReference type="ARBA" id="ARBA00022553"/>
    </source>
</evidence>
<dbReference type="AlphaFoldDB" id="A0A9X1YFB8"/>
<keyword evidence="9" id="KW-0418">Kinase</keyword>
<dbReference type="PANTHER" id="PTHR43047:SF64">
    <property type="entry name" value="HISTIDINE KINASE CONTAINING CHEY-HOMOLOGOUS RECEIVER DOMAIN AND PAS DOMAIN-RELATED"/>
    <property type="match status" value="1"/>
</dbReference>
<comment type="caution">
    <text evidence="19">The sequence shown here is derived from an EMBL/GenBank/DDBJ whole genome shotgun (WGS) entry which is preliminary data.</text>
</comment>
<dbReference type="PROSITE" id="PS50113">
    <property type="entry name" value="PAC"/>
    <property type="match status" value="1"/>
</dbReference>
<feature type="domain" description="Histidine kinase" evidence="15">
    <location>
        <begin position="687"/>
        <end position="905"/>
    </location>
</feature>
<dbReference type="InterPro" id="IPR013656">
    <property type="entry name" value="PAS_4"/>
</dbReference>
<keyword evidence="8" id="KW-0547">Nucleotide-binding</keyword>
<dbReference type="Pfam" id="PF13426">
    <property type="entry name" value="PAS_9"/>
    <property type="match status" value="1"/>
</dbReference>
<evidence type="ECO:0000256" key="8">
    <source>
        <dbReference type="ARBA" id="ARBA00022741"/>
    </source>
</evidence>
<dbReference type="CDD" id="cd17546">
    <property type="entry name" value="REC_hyHK_CKI1_RcsC-like"/>
    <property type="match status" value="1"/>
</dbReference>
<protein>
    <recommendedName>
        <fullName evidence="3">histidine kinase</fullName>
        <ecNumber evidence="3">2.7.13.3</ecNumber>
    </recommendedName>
</protein>
<dbReference type="GO" id="GO:0005524">
    <property type="term" value="F:ATP binding"/>
    <property type="evidence" value="ECO:0007669"/>
    <property type="project" value="UniProtKB-KW"/>
</dbReference>
<dbReference type="SMART" id="SM00091">
    <property type="entry name" value="PAS"/>
    <property type="match status" value="2"/>
</dbReference>
<evidence type="ECO:0000256" key="10">
    <source>
        <dbReference type="ARBA" id="ARBA00022840"/>
    </source>
</evidence>
<evidence type="ECO:0000256" key="4">
    <source>
        <dbReference type="ARBA" id="ARBA00022475"/>
    </source>
</evidence>
<comment type="subcellular location">
    <subcellularLocation>
        <location evidence="2">Cell membrane</location>
        <topology evidence="2">Multi-pass membrane protein</topology>
    </subcellularLocation>
</comment>
<feature type="transmembrane region" description="Helical" evidence="14">
    <location>
        <begin position="350"/>
        <end position="371"/>
    </location>
</feature>
<keyword evidence="11 14" id="KW-1133">Transmembrane helix</keyword>
<dbReference type="CDD" id="cd00130">
    <property type="entry name" value="PAS"/>
    <property type="match status" value="2"/>
</dbReference>
<keyword evidence="12" id="KW-0902">Two-component regulatory system</keyword>
<keyword evidence="7 14" id="KW-0812">Transmembrane</keyword>
<keyword evidence="20" id="KW-1185">Reference proteome</keyword>
<dbReference type="InterPro" id="IPR029151">
    <property type="entry name" value="Sensor-like_sf"/>
</dbReference>
<dbReference type="SUPFAM" id="SSF52172">
    <property type="entry name" value="CheY-like"/>
    <property type="match status" value="1"/>
</dbReference>
<dbReference type="InterPro" id="IPR003594">
    <property type="entry name" value="HATPase_dom"/>
</dbReference>
<dbReference type="RefSeq" id="WP_275681466.1">
    <property type="nucleotide sequence ID" value="NZ_JAJLJH010000001.1"/>
</dbReference>
<reference evidence="19" key="1">
    <citation type="submission" date="2021-11" db="EMBL/GenBank/DDBJ databases">
        <title>BS-T2-15 a new species belonging to the Comamonadaceae family isolated from the soil of a French oak forest.</title>
        <authorList>
            <person name="Mieszkin S."/>
            <person name="Alain K."/>
        </authorList>
    </citation>
    <scope>NUCLEOTIDE SEQUENCE</scope>
    <source>
        <strain evidence="19">BS-T2-15</strain>
    </source>
</reference>
<name>A0A9X1YFB8_9BURK</name>
<dbReference type="SMART" id="SM00387">
    <property type="entry name" value="HATPase_c"/>
    <property type="match status" value="1"/>
</dbReference>
<feature type="domain" description="PAS" evidence="17">
    <location>
        <begin position="415"/>
        <end position="461"/>
    </location>
</feature>
<evidence type="ECO:0000256" key="9">
    <source>
        <dbReference type="ARBA" id="ARBA00022777"/>
    </source>
</evidence>
<dbReference type="InterPro" id="IPR004358">
    <property type="entry name" value="Sig_transdc_His_kin-like_C"/>
</dbReference>
<keyword evidence="6" id="KW-0808">Transferase</keyword>
<evidence type="ECO:0000313" key="19">
    <source>
        <dbReference type="EMBL" id="MCK9685464.1"/>
    </source>
</evidence>
<evidence type="ECO:0000256" key="13">
    <source>
        <dbReference type="PROSITE-ProRule" id="PRU00169"/>
    </source>
</evidence>
<accession>A0A9X1YFB8</accession>